<dbReference type="STRING" id="888268.A0A1E5W106"/>
<comment type="caution">
    <text evidence="2">The sequence shown here is derived from an EMBL/GenBank/DDBJ whole genome shotgun (WGS) entry which is preliminary data.</text>
</comment>
<evidence type="ECO:0000313" key="2">
    <source>
        <dbReference type="EMBL" id="OEL31018.1"/>
    </source>
</evidence>
<feature type="domain" description="F-box" evidence="1">
    <location>
        <begin position="18"/>
        <end position="58"/>
    </location>
</feature>
<dbReference type="InterPro" id="IPR001810">
    <property type="entry name" value="F-box_dom"/>
</dbReference>
<reference evidence="2 3" key="1">
    <citation type="submission" date="2016-09" db="EMBL/GenBank/DDBJ databases">
        <title>The draft genome of Dichanthelium oligosanthes: A C3 panicoid grass species.</title>
        <authorList>
            <person name="Studer A.J."/>
            <person name="Schnable J.C."/>
            <person name="Brutnell T.P."/>
        </authorList>
    </citation>
    <scope>NUCLEOTIDE SEQUENCE [LARGE SCALE GENOMIC DNA]</scope>
    <source>
        <strain evidence="3">cv. Kellogg 1175</strain>
        <tissue evidence="2">Leaf</tissue>
    </source>
</reference>
<sequence>MMEQQRQAGNDDDLTRLLPEGVLAQVLCRLAPRDLAASRCVCVEWKGAIDGHRLLRTDLLPLSVGGIFLNFTKHWYAEFLRPSATLVSGSLTHLSPCADGGWSCNVKDHCNGLLLLHGCEANPATGWFAPLPPWPRPRHFFHQGAYLVFDPAVSPHYSVFILNYAPLYHHRHRRGDDLLEEDDDDPAAAMAAMDDEWPPSPYPFHQSDDSACNIDDLWVFGFPPYKEIVFMGSGITRAVAYDMNSSKFQYLGTIQPSYFDVYTYHEEQDIDGTFVYTPCKLEAYGHPGSAPLGG</sequence>
<dbReference type="Pfam" id="PF00646">
    <property type="entry name" value="F-box"/>
    <property type="match status" value="1"/>
</dbReference>
<organism evidence="2 3">
    <name type="scientific">Dichanthelium oligosanthes</name>
    <dbReference type="NCBI Taxonomy" id="888268"/>
    <lineage>
        <taxon>Eukaryota</taxon>
        <taxon>Viridiplantae</taxon>
        <taxon>Streptophyta</taxon>
        <taxon>Embryophyta</taxon>
        <taxon>Tracheophyta</taxon>
        <taxon>Spermatophyta</taxon>
        <taxon>Magnoliopsida</taxon>
        <taxon>Liliopsida</taxon>
        <taxon>Poales</taxon>
        <taxon>Poaceae</taxon>
        <taxon>PACMAD clade</taxon>
        <taxon>Panicoideae</taxon>
        <taxon>Panicodae</taxon>
        <taxon>Paniceae</taxon>
        <taxon>Dichantheliinae</taxon>
        <taxon>Dichanthelium</taxon>
    </lineage>
</organism>
<dbReference type="InterPro" id="IPR036047">
    <property type="entry name" value="F-box-like_dom_sf"/>
</dbReference>
<gene>
    <name evidence="2" type="ORF">BAE44_0007963</name>
</gene>
<dbReference type="AlphaFoldDB" id="A0A1E5W106"/>
<proteinExistence type="predicted"/>
<dbReference type="SUPFAM" id="SSF81383">
    <property type="entry name" value="F-box domain"/>
    <property type="match status" value="1"/>
</dbReference>
<protein>
    <recommendedName>
        <fullName evidence="1">F-box domain-containing protein</fullName>
    </recommendedName>
</protein>
<accession>A0A1E5W106</accession>
<evidence type="ECO:0000259" key="1">
    <source>
        <dbReference type="SMART" id="SM00256"/>
    </source>
</evidence>
<dbReference type="Gene3D" id="1.20.1280.50">
    <property type="match status" value="1"/>
</dbReference>
<dbReference type="OrthoDB" id="10693469at2759"/>
<evidence type="ECO:0000313" key="3">
    <source>
        <dbReference type="Proteomes" id="UP000095767"/>
    </source>
</evidence>
<dbReference type="SMART" id="SM00256">
    <property type="entry name" value="FBOX"/>
    <property type="match status" value="1"/>
</dbReference>
<keyword evidence="3" id="KW-1185">Reference proteome</keyword>
<dbReference type="PANTHER" id="PTHR34591">
    <property type="entry name" value="OS03G0653100 PROTEIN-RELATED"/>
    <property type="match status" value="1"/>
</dbReference>
<name>A0A1E5W106_9POAL</name>
<dbReference type="EMBL" id="LWDX02024307">
    <property type="protein sequence ID" value="OEL31018.1"/>
    <property type="molecule type" value="Genomic_DNA"/>
</dbReference>
<dbReference type="Proteomes" id="UP000095767">
    <property type="component" value="Unassembled WGS sequence"/>
</dbReference>